<evidence type="ECO:0000313" key="2">
    <source>
        <dbReference type="Proteomes" id="UP000005396"/>
    </source>
</evidence>
<reference evidence="1 2" key="2">
    <citation type="submission" date="2007-09" db="EMBL/GenBank/DDBJ databases">
        <title>Draft genome sequence of Clostridium bolteae (ATCC BAA-613).</title>
        <authorList>
            <person name="Sudarsanam P."/>
            <person name="Ley R."/>
            <person name="Guruge J."/>
            <person name="Turnbaugh P.J."/>
            <person name="Mahowald M."/>
            <person name="Liep D."/>
            <person name="Gordon J."/>
        </authorList>
    </citation>
    <scope>NUCLEOTIDE SEQUENCE [LARGE SCALE GENOMIC DNA]</scope>
    <source>
        <strain evidence="2">ATCC BAA-613 / DSM 15670 / CCUG 46953 / JCM 12243 / WAL 16351</strain>
    </source>
</reference>
<reference evidence="1 2" key="1">
    <citation type="submission" date="2007-08" db="EMBL/GenBank/DDBJ databases">
        <authorList>
            <person name="Fulton L."/>
            <person name="Clifton S."/>
            <person name="Fulton B."/>
            <person name="Xu J."/>
            <person name="Minx P."/>
            <person name="Pepin K.H."/>
            <person name="Johnson M."/>
            <person name="Thiruvilangam P."/>
            <person name="Bhonagiri V."/>
            <person name="Nash W.E."/>
            <person name="Mardis E.R."/>
            <person name="Wilson R.K."/>
        </authorList>
    </citation>
    <scope>NUCLEOTIDE SEQUENCE [LARGE SCALE GENOMIC DNA]</scope>
    <source>
        <strain evidence="2">ATCC BAA-613 / DSM 15670 / CCUG 46953 / JCM 12243 / WAL 16351</strain>
    </source>
</reference>
<dbReference type="PaxDb" id="411902-CLOBOL_06756"/>
<dbReference type="AlphaFoldDB" id="A8S3Y0"/>
<evidence type="ECO:0000313" key="1">
    <source>
        <dbReference type="EMBL" id="EDP13124.1"/>
    </source>
</evidence>
<comment type="caution">
    <text evidence="1">The sequence shown here is derived from an EMBL/GenBank/DDBJ whole genome shotgun (WGS) entry which is preliminary data.</text>
</comment>
<protein>
    <submittedName>
        <fullName evidence="1">Uncharacterized protein</fullName>
    </submittedName>
</protein>
<name>A8S3Y0_ENTBW</name>
<proteinExistence type="predicted"/>
<dbReference type="EMBL" id="ABCC02000057">
    <property type="protein sequence ID" value="EDP13124.1"/>
    <property type="molecule type" value="Genomic_DNA"/>
</dbReference>
<dbReference type="Proteomes" id="UP000005396">
    <property type="component" value="Unassembled WGS sequence"/>
</dbReference>
<sequence length="54" mass="6290">MPLMNFIKIRAKKLYVRTSNILADSRGAGRINHGKMFLFETKVGDKFCCYMMKD</sequence>
<gene>
    <name evidence="1" type="ORF">CLOBOL_06756</name>
</gene>
<dbReference type="HOGENOM" id="CLU_3041970_0_0_9"/>
<accession>A8S3Y0</accession>
<organism evidence="1 2">
    <name type="scientific">Enterocloster bolteae (strain ATCC BAA-613 / DSM 15670 / CCUG 46953 / JCM 12243 / WAL 16351)</name>
    <name type="common">Clostridium bolteae</name>
    <dbReference type="NCBI Taxonomy" id="411902"/>
    <lineage>
        <taxon>Bacteria</taxon>
        <taxon>Bacillati</taxon>
        <taxon>Bacillota</taxon>
        <taxon>Clostridia</taxon>
        <taxon>Lachnospirales</taxon>
        <taxon>Lachnospiraceae</taxon>
        <taxon>Enterocloster</taxon>
    </lineage>
</organism>